<sequence length="102" mass="10900">MENSAKTGEIGKSRNSTNVDKIDSGSTITWTTDGPRHARRFCWQDVSCRCKGAWFVRTCQCDSGDLGAIIGGSALSYMGKKLAEHGIMGAPAVQGARGSLYL</sequence>
<reference evidence="2" key="1">
    <citation type="journal article" date="2021" name="J. Hered.">
        <title>Genome Assembly of Salicaceae Populus deltoides (Eastern Cottonwood) I-69 Based on Nanopore Sequencing and Hi-C Technologies.</title>
        <authorList>
            <person name="Bai S."/>
            <person name="Wu H."/>
            <person name="Zhang J."/>
            <person name="Pan Z."/>
            <person name="Zhao W."/>
            <person name="Li Z."/>
            <person name="Tong C."/>
        </authorList>
    </citation>
    <scope>NUCLEOTIDE SEQUENCE</scope>
    <source>
        <tissue evidence="2">Leaf</tissue>
    </source>
</reference>
<proteinExistence type="predicted"/>
<feature type="compositionally biased region" description="Polar residues" evidence="1">
    <location>
        <begin position="13"/>
        <end position="29"/>
    </location>
</feature>
<keyword evidence="3" id="KW-1185">Reference proteome</keyword>
<evidence type="ECO:0000256" key="1">
    <source>
        <dbReference type="SAM" id="MobiDB-lite"/>
    </source>
</evidence>
<feature type="region of interest" description="Disordered" evidence="1">
    <location>
        <begin position="1"/>
        <end position="29"/>
    </location>
</feature>
<dbReference type="AlphaFoldDB" id="A0A8T2YZQ7"/>
<accession>A0A8T2YZQ7</accession>
<dbReference type="Proteomes" id="UP000807159">
    <property type="component" value="Chromosome 4"/>
</dbReference>
<dbReference type="EMBL" id="JACEGQ020000004">
    <property type="protein sequence ID" value="KAH8510520.1"/>
    <property type="molecule type" value="Genomic_DNA"/>
</dbReference>
<name>A0A8T2YZQ7_POPDE</name>
<evidence type="ECO:0000313" key="2">
    <source>
        <dbReference type="EMBL" id="KAH8510520.1"/>
    </source>
</evidence>
<comment type="caution">
    <text evidence="2">The sequence shown here is derived from an EMBL/GenBank/DDBJ whole genome shotgun (WGS) entry which is preliminary data.</text>
</comment>
<organism evidence="2 3">
    <name type="scientific">Populus deltoides</name>
    <name type="common">Eastern poplar</name>
    <name type="synonym">Eastern cottonwood</name>
    <dbReference type="NCBI Taxonomy" id="3696"/>
    <lineage>
        <taxon>Eukaryota</taxon>
        <taxon>Viridiplantae</taxon>
        <taxon>Streptophyta</taxon>
        <taxon>Embryophyta</taxon>
        <taxon>Tracheophyta</taxon>
        <taxon>Spermatophyta</taxon>
        <taxon>Magnoliopsida</taxon>
        <taxon>eudicotyledons</taxon>
        <taxon>Gunneridae</taxon>
        <taxon>Pentapetalae</taxon>
        <taxon>rosids</taxon>
        <taxon>fabids</taxon>
        <taxon>Malpighiales</taxon>
        <taxon>Salicaceae</taxon>
        <taxon>Saliceae</taxon>
        <taxon>Populus</taxon>
    </lineage>
</organism>
<gene>
    <name evidence="2" type="ORF">H0E87_008173</name>
</gene>
<evidence type="ECO:0000313" key="3">
    <source>
        <dbReference type="Proteomes" id="UP000807159"/>
    </source>
</evidence>
<protein>
    <submittedName>
        <fullName evidence="2">Uncharacterized protein</fullName>
    </submittedName>
</protein>